<accession>A0A8H7CBL9</accession>
<evidence type="ECO:0008006" key="13">
    <source>
        <dbReference type="Google" id="ProtNLM"/>
    </source>
</evidence>
<evidence type="ECO:0000256" key="1">
    <source>
        <dbReference type="ARBA" id="ARBA00001971"/>
    </source>
</evidence>
<comment type="caution">
    <text evidence="11">The sequence shown here is derived from an EMBL/GenBank/DDBJ whole genome shotgun (WGS) entry which is preliminary data.</text>
</comment>
<keyword evidence="5 9" id="KW-0560">Oxidoreductase</keyword>
<dbReference type="InterPro" id="IPR047146">
    <property type="entry name" value="Cyt_P450_E_CYP52_fungi"/>
</dbReference>
<evidence type="ECO:0000256" key="4">
    <source>
        <dbReference type="ARBA" id="ARBA00022723"/>
    </source>
</evidence>
<dbReference type="GO" id="GO:0016705">
    <property type="term" value="F:oxidoreductase activity, acting on paired donors, with incorporation or reduction of molecular oxygen"/>
    <property type="evidence" value="ECO:0007669"/>
    <property type="project" value="InterPro"/>
</dbReference>
<keyword evidence="6 8" id="KW-0408">Iron</keyword>
<gene>
    <name evidence="11" type="ORF">MVEN_02464600</name>
</gene>
<evidence type="ECO:0000313" key="12">
    <source>
        <dbReference type="Proteomes" id="UP000620124"/>
    </source>
</evidence>
<dbReference type="Pfam" id="PF00067">
    <property type="entry name" value="p450"/>
    <property type="match status" value="2"/>
</dbReference>
<dbReference type="EMBL" id="JACAZI010000033">
    <property type="protein sequence ID" value="KAF7330267.1"/>
    <property type="molecule type" value="Genomic_DNA"/>
</dbReference>
<feature type="compositionally biased region" description="Basic and acidic residues" evidence="10">
    <location>
        <begin position="418"/>
        <end position="428"/>
    </location>
</feature>
<evidence type="ECO:0000256" key="5">
    <source>
        <dbReference type="ARBA" id="ARBA00023002"/>
    </source>
</evidence>
<dbReference type="GO" id="GO:0005506">
    <property type="term" value="F:iron ion binding"/>
    <property type="evidence" value="ECO:0007669"/>
    <property type="project" value="InterPro"/>
</dbReference>
<dbReference type="PANTHER" id="PTHR24287:SF1">
    <property type="entry name" value="P450, PUTATIVE (EUROFUNG)-RELATED"/>
    <property type="match status" value="1"/>
</dbReference>
<keyword evidence="7 9" id="KW-0503">Monooxygenase</keyword>
<evidence type="ECO:0000256" key="8">
    <source>
        <dbReference type="PIRSR" id="PIRSR602401-1"/>
    </source>
</evidence>
<dbReference type="PRINTS" id="PR00463">
    <property type="entry name" value="EP450I"/>
</dbReference>
<reference evidence="11" key="1">
    <citation type="submission" date="2020-05" db="EMBL/GenBank/DDBJ databases">
        <title>Mycena genomes resolve the evolution of fungal bioluminescence.</title>
        <authorList>
            <person name="Tsai I.J."/>
        </authorList>
    </citation>
    <scope>NUCLEOTIDE SEQUENCE</scope>
    <source>
        <strain evidence="11">CCC161011</strain>
    </source>
</reference>
<name>A0A8H7CBL9_9AGAR</name>
<dbReference type="GO" id="GO:0020037">
    <property type="term" value="F:heme binding"/>
    <property type="evidence" value="ECO:0007669"/>
    <property type="project" value="InterPro"/>
</dbReference>
<comment type="cofactor">
    <cofactor evidence="1 8">
        <name>heme</name>
        <dbReference type="ChEBI" id="CHEBI:30413"/>
    </cofactor>
</comment>
<protein>
    <recommendedName>
        <fullName evidence="13">Cytochrome P450</fullName>
    </recommendedName>
</protein>
<comment type="similarity">
    <text evidence="2 9">Belongs to the cytochrome P450 family.</text>
</comment>
<keyword evidence="12" id="KW-1185">Reference proteome</keyword>
<feature type="binding site" description="axial binding residue" evidence="8">
    <location>
        <position position="370"/>
    </location>
    <ligand>
        <name>heme</name>
        <dbReference type="ChEBI" id="CHEBI:30413"/>
    </ligand>
    <ligandPart>
        <name>Fe</name>
        <dbReference type="ChEBI" id="CHEBI:18248"/>
    </ligandPart>
</feature>
<organism evidence="11 12">
    <name type="scientific">Mycena venus</name>
    <dbReference type="NCBI Taxonomy" id="2733690"/>
    <lineage>
        <taxon>Eukaryota</taxon>
        <taxon>Fungi</taxon>
        <taxon>Dikarya</taxon>
        <taxon>Basidiomycota</taxon>
        <taxon>Agaricomycotina</taxon>
        <taxon>Agaricomycetes</taxon>
        <taxon>Agaricomycetidae</taxon>
        <taxon>Agaricales</taxon>
        <taxon>Marasmiineae</taxon>
        <taxon>Mycenaceae</taxon>
        <taxon>Mycena</taxon>
    </lineage>
</organism>
<evidence type="ECO:0000256" key="7">
    <source>
        <dbReference type="ARBA" id="ARBA00023033"/>
    </source>
</evidence>
<dbReference type="GO" id="GO:0004497">
    <property type="term" value="F:monooxygenase activity"/>
    <property type="evidence" value="ECO:0007669"/>
    <property type="project" value="UniProtKB-KW"/>
</dbReference>
<dbReference type="OrthoDB" id="1470350at2759"/>
<dbReference type="Gene3D" id="1.10.630.10">
    <property type="entry name" value="Cytochrome P450"/>
    <property type="match status" value="1"/>
</dbReference>
<dbReference type="PROSITE" id="PS00086">
    <property type="entry name" value="CYTOCHROME_P450"/>
    <property type="match status" value="1"/>
</dbReference>
<dbReference type="InterPro" id="IPR001128">
    <property type="entry name" value="Cyt_P450"/>
</dbReference>
<dbReference type="Proteomes" id="UP000620124">
    <property type="component" value="Unassembled WGS sequence"/>
</dbReference>
<evidence type="ECO:0000313" key="11">
    <source>
        <dbReference type="EMBL" id="KAF7330267.1"/>
    </source>
</evidence>
<evidence type="ECO:0000256" key="6">
    <source>
        <dbReference type="ARBA" id="ARBA00023004"/>
    </source>
</evidence>
<evidence type="ECO:0000256" key="2">
    <source>
        <dbReference type="ARBA" id="ARBA00010617"/>
    </source>
</evidence>
<dbReference type="InterPro" id="IPR017972">
    <property type="entry name" value="Cyt_P450_CS"/>
</dbReference>
<dbReference type="InterPro" id="IPR036396">
    <property type="entry name" value="Cyt_P450_sf"/>
</dbReference>
<dbReference type="SUPFAM" id="SSF48264">
    <property type="entry name" value="Cytochrome P450"/>
    <property type="match status" value="1"/>
</dbReference>
<dbReference type="AlphaFoldDB" id="A0A8H7CBL9"/>
<proteinExistence type="inferred from homology"/>
<sequence length="428" mass="48603">MSCGICLKYTRLGTLGTGFTRWLIVWALFNLELLGQTHIFTVCPEHIQIFLATDFDNYVKGPRGTVYNYMDAATEFLFGTCVDSLSAVLPYPHSTSSVTPIPQSQRANDFPTAFDDAMRRIAFRGRVGWPWPLLEVFGDRTAKSMKTVRAFVEPNIHNAVEKKKRNSRVRILNFEGADTEDNDTLFDELLKSTIDPELLMYETYVGCSFSARANKFASTISLLEEGTMHTLTPIYFLAMYPKVMSRLRDEILNTVGPSERPSYDDIREIKHLRAKHYDFIRLCKYLAFATGNRTHKFSFCPFNVRETVGATTWPSPNPNEKPIYLPAGVKVPYSVMIMQRRADLRMGGRTKYIVPNPFIFLPFNGGPRICLGQQFAYNEISFVIIRLLQWFSSILLDAEACPPHGRVPSDWTGKPGKKGVENSDLAHT</sequence>
<evidence type="ECO:0000256" key="9">
    <source>
        <dbReference type="RuleBase" id="RU000461"/>
    </source>
</evidence>
<keyword evidence="4 8" id="KW-0479">Metal-binding</keyword>
<evidence type="ECO:0000256" key="3">
    <source>
        <dbReference type="ARBA" id="ARBA00022617"/>
    </source>
</evidence>
<dbReference type="InterPro" id="IPR002401">
    <property type="entry name" value="Cyt_P450_E_grp-I"/>
</dbReference>
<keyword evidence="3 8" id="KW-0349">Heme</keyword>
<feature type="region of interest" description="Disordered" evidence="10">
    <location>
        <begin position="406"/>
        <end position="428"/>
    </location>
</feature>
<dbReference type="PANTHER" id="PTHR24287">
    <property type="entry name" value="P450, PUTATIVE (EUROFUNG)-RELATED"/>
    <property type="match status" value="1"/>
</dbReference>
<evidence type="ECO:0000256" key="10">
    <source>
        <dbReference type="SAM" id="MobiDB-lite"/>
    </source>
</evidence>